<dbReference type="AlphaFoldDB" id="A0A346HGN1"/>
<evidence type="ECO:0000256" key="1">
    <source>
        <dbReference type="SAM" id="SignalP"/>
    </source>
</evidence>
<proteinExistence type="evidence at transcript level"/>
<name>A0A346HGN1_9CUCU</name>
<dbReference type="Pfam" id="PF01395">
    <property type="entry name" value="PBP_GOBP"/>
    <property type="match status" value="1"/>
</dbReference>
<organism evidence="2">
    <name type="scientific">Xylotrechus quadripes</name>
    <dbReference type="NCBI Taxonomy" id="554073"/>
    <lineage>
        <taxon>Eukaryota</taxon>
        <taxon>Metazoa</taxon>
        <taxon>Ecdysozoa</taxon>
        <taxon>Arthropoda</taxon>
        <taxon>Hexapoda</taxon>
        <taxon>Insecta</taxon>
        <taxon>Pterygota</taxon>
        <taxon>Neoptera</taxon>
        <taxon>Endopterygota</taxon>
        <taxon>Coleoptera</taxon>
        <taxon>Polyphaga</taxon>
        <taxon>Cucujiformia</taxon>
        <taxon>Chrysomeloidea</taxon>
        <taxon>Cerambycidae</taxon>
        <taxon>Cerambycinae</taxon>
        <taxon>Clytini</taxon>
        <taxon>Xylotrechus</taxon>
    </lineage>
</organism>
<dbReference type="InterPro" id="IPR036728">
    <property type="entry name" value="PBP_GOBP_sf"/>
</dbReference>
<keyword evidence="1" id="KW-0732">Signal</keyword>
<feature type="chain" id="PRO_5016880786" evidence="1">
    <location>
        <begin position="24"/>
        <end position="143"/>
    </location>
</feature>
<gene>
    <name evidence="2" type="primary">OBP9</name>
</gene>
<sequence>MKNSVDVMLLLISIGIFTCFVQAEINLTEEQKQKLAVHHKACTVPARDEEFIKKLIDGDLIDDEQFKDYLFCISKRIGFQDASGVVQRAVIIEKLRKSIEDPSKAEEYTDKCLANTSSSPTETVFKVVACINSINPKSSIFSK</sequence>
<dbReference type="SUPFAM" id="SSF47565">
    <property type="entry name" value="Insect pheromone/odorant-binding proteins"/>
    <property type="match status" value="1"/>
</dbReference>
<dbReference type="Gene3D" id="1.10.238.20">
    <property type="entry name" value="Pheromone/general odorant binding protein domain"/>
    <property type="match status" value="1"/>
</dbReference>
<feature type="signal peptide" evidence="1">
    <location>
        <begin position="1"/>
        <end position="23"/>
    </location>
</feature>
<dbReference type="GO" id="GO:0005549">
    <property type="term" value="F:odorant binding"/>
    <property type="evidence" value="ECO:0007669"/>
    <property type="project" value="InterPro"/>
</dbReference>
<evidence type="ECO:0000313" key="2">
    <source>
        <dbReference type="EMBL" id="AXO78387.1"/>
    </source>
</evidence>
<dbReference type="EMBL" id="MG923325">
    <property type="protein sequence ID" value="AXO78387.1"/>
    <property type="molecule type" value="mRNA"/>
</dbReference>
<dbReference type="InterPro" id="IPR006170">
    <property type="entry name" value="PBP/GOBP"/>
</dbReference>
<protein>
    <submittedName>
        <fullName evidence="2">Odorant binding protein 9</fullName>
    </submittedName>
</protein>
<reference evidence="2" key="1">
    <citation type="submission" date="2018-02" db="EMBL/GenBank/DDBJ databases">
        <title>Candidate odorant binding protein genes of Xylotrechus quadripes.</title>
        <authorList>
            <person name="Ji S.-S."/>
            <person name="Liu N.-Y."/>
        </authorList>
    </citation>
    <scope>NUCLEOTIDE SEQUENCE</scope>
</reference>
<accession>A0A346HGN1</accession>
<dbReference type="CDD" id="cd23992">
    <property type="entry name" value="PBP_GOBP"/>
    <property type="match status" value="1"/>
</dbReference>